<dbReference type="Pfam" id="PF02626">
    <property type="entry name" value="CT_A_B"/>
    <property type="match status" value="1"/>
</dbReference>
<accession>A0ABT8VSF0</accession>
<dbReference type="PANTHER" id="PTHR43309:SF5">
    <property type="entry name" value="5-OXOPROLINASE SUBUNIT C"/>
    <property type="match status" value="1"/>
</dbReference>
<evidence type="ECO:0000256" key="1">
    <source>
        <dbReference type="ARBA" id="ARBA00022741"/>
    </source>
</evidence>
<keyword evidence="3" id="KW-0067">ATP-binding</keyword>
<dbReference type="RefSeq" id="WP_302884141.1">
    <property type="nucleotide sequence ID" value="NZ_JAUMIT010000003.1"/>
</dbReference>
<dbReference type="InterPro" id="IPR052708">
    <property type="entry name" value="PxpC"/>
</dbReference>
<name>A0ABT8VSF0_9FLAO</name>
<organism evidence="5 6">
    <name type="scientific">Wenyingzhuangia gilva</name>
    <dbReference type="NCBI Taxonomy" id="3057677"/>
    <lineage>
        <taxon>Bacteria</taxon>
        <taxon>Pseudomonadati</taxon>
        <taxon>Bacteroidota</taxon>
        <taxon>Flavobacteriia</taxon>
        <taxon>Flavobacteriales</taxon>
        <taxon>Flavobacteriaceae</taxon>
        <taxon>Wenyingzhuangia</taxon>
    </lineage>
</organism>
<dbReference type="EMBL" id="JAUMIT010000003">
    <property type="protein sequence ID" value="MDO3694888.1"/>
    <property type="molecule type" value="Genomic_DNA"/>
</dbReference>
<dbReference type="InterPro" id="IPR029000">
    <property type="entry name" value="Cyclophilin-like_dom_sf"/>
</dbReference>
<evidence type="ECO:0000313" key="6">
    <source>
        <dbReference type="Proteomes" id="UP001168642"/>
    </source>
</evidence>
<evidence type="ECO:0000256" key="2">
    <source>
        <dbReference type="ARBA" id="ARBA00022801"/>
    </source>
</evidence>
<dbReference type="NCBIfam" id="TIGR00724">
    <property type="entry name" value="urea_amlyse_rel"/>
    <property type="match status" value="1"/>
</dbReference>
<sequence length="285" mass="30228">MSIEILNPGLSSTVQDGGRFGFQDKGIPVSGFMDVTSAHLANALVTNEANTSVIEMTLLGIKFKANQAITIAITGADMQPKLNGKSISMYKAIEIPKDGIVSFKGASHGVYGYIAVLGGLKIPRVLGSKSTYVPAKLGGFKGRVLQKGDLLPVLHNTLKPIKSKVKAPDFLPSAQLLCVKGPEWDLFSTTSKAAFFDAVFTIGKDANRIGIRLEGIKVILPEKDEIISSGIIKGTVQITKAGQPIVMMADAPTTGGYVRLVNLTEKSCDALSQVPIGGKIQFVLK</sequence>
<dbReference type="InterPro" id="IPR003778">
    <property type="entry name" value="CT_A_B"/>
</dbReference>
<keyword evidence="1" id="KW-0547">Nucleotide-binding</keyword>
<evidence type="ECO:0000259" key="4">
    <source>
        <dbReference type="SMART" id="SM00797"/>
    </source>
</evidence>
<dbReference type="PANTHER" id="PTHR43309">
    <property type="entry name" value="5-OXOPROLINASE SUBUNIT C"/>
    <property type="match status" value="1"/>
</dbReference>
<evidence type="ECO:0000313" key="5">
    <source>
        <dbReference type="EMBL" id="MDO3694888.1"/>
    </source>
</evidence>
<evidence type="ECO:0000256" key="3">
    <source>
        <dbReference type="ARBA" id="ARBA00022840"/>
    </source>
</evidence>
<comment type="caution">
    <text evidence="5">The sequence shown here is derived from an EMBL/GenBank/DDBJ whole genome shotgun (WGS) entry which is preliminary data.</text>
</comment>
<feature type="domain" description="Carboxyltransferase" evidence="4">
    <location>
        <begin position="24"/>
        <end position="285"/>
    </location>
</feature>
<dbReference type="Gene3D" id="2.40.100.10">
    <property type="entry name" value="Cyclophilin-like"/>
    <property type="match status" value="1"/>
</dbReference>
<dbReference type="SMART" id="SM00797">
    <property type="entry name" value="AHS2"/>
    <property type="match status" value="1"/>
</dbReference>
<proteinExistence type="predicted"/>
<reference evidence="5" key="1">
    <citation type="submission" date="2023-07" db="EMBL/GenBank/DDBJ databases">
        <title>Wenyingzhuangia sp. chi5 genome sequencing and assembly.</title>
        <authorList>
            <person name="Park S."/>
        </authorList>
    </citation>
    <scope>NUCLEOTIDE SEQUENCE</scope>
    <source>
        <strain evidence="5">Chi5</strain>
    </source>
</reference>
<dbReference type="Proteomes" id="UP001168642">
    <property type="component" value="Unassembled WGS sequence"/>
</dbReference>
<keyword evidence="6" id="KW-1185">Reference proteome</keyword>
<protein>
    <submittedName>
        <fullName evidence="5">Biotin-dependent carboxyltransferase family protein</fullName>
    </submittedName>
</protein>
<gene>
    <name evidence="5" type="ORF">QVZ41_08530</name>
</gene>
<keyword evidence="2" id="KW-0378">Hydrolase</keyword>